<accession>A0A7E4W1Q9</accession>
<keyword evidence="5 9" id="KW-0732">Signal</keyword>
<organism evidence="10 11">
    <name type="scientific">Panagrellus redivivus</name>
    <name type="common">Microworm</name>
    <dbReference type="NCBI Taxonomy" id="6233"/>
    <lineage>
        <taxon>Eukaryota</taxon>
        <taxon>Metazoa</taxon>
        <taxon>Ecdysozoa</taxon>
        <taxon>Nematoda</taxon>
        <taxon>Chromadorea</taxon>
        <taxon>Rhabditida</taxon>
        <taxon>Tylenchina</taxon>
        <taxon>Panagrolaimomorpha</taxon>
        <taxon>Panagrolaimoidea</taxon>
        <taxon>Panagrolaimidae</taxon>
        <taxon>Panagrellus</taxon>
    </lineage>
</organism>
<keyword evidence="6" id="KW-0175">Coiled coil</keyword>
<reference evidence="10" key="1">
    <citation type="journal article" date="2013" name="Genetics">
        <title>The draft genome and transcriptome of Panagrellus redivivus are shaped by the harsh demands of a free-living lifestyle.</title>
        <authorList>
            <person name="Srinivasan J."/>
            <person name="Dillman A.R."/>
            <person name="Macchietto M.G."/>
            <person name="Heikkinen L."/>
            <person name="Lakso M."/>
            <person name="Fracchia K.M."/>
            <person name="Antoshechkin I."/>
            <person name="Mortazavi A."/>
            <person name="Wong G."/>
            <person name="Sternberg P.W."/>
        </authorList>
    </citation>
    <scope>NUCLEOTIDE SEQUENCE [LARGE SCALE GENOMIC DNA]</scope>
    <source>
        <strain evidence="10">MT8872</strain>
    </source>
</reference>
<evidence type="ECO:0000256" key="9">
    <source>
        <dbReference type="SAM" id="SignalP"/>
    </source>
</evidence>
<keyword evidence="4" id="KW-0964">Secreted</keyword>
<evidence type="ECO:0000256" key="6">
    <source>
        <dbReference type="ARBA" id="ARBA00023054"/>
    </source>
</evidence>
<feature type="compositionally biased region" description="Polar residues" evidence="8">
    <location>
        <begin position="211"/>
        <end position="226"/>
    </location>
</feature>
<dbReference type="Proteomes" id="UP000492821">
    <property type="component" value="Unassembled WGS sequence"/>
</dbReference>
<dbReference type="InterPro" id="IPR008632">
    <property type="entry name" value="Gp-FAR-1"/>
</dbReference>
<feature type="chain" id="PRO_5028931987" description="Fatty-acid and retinol-binding protein 1" evidence="9">
    <location>
        <begin position="21"/>
        <end position="259"/>
    </location>
</feature>
<protein>
    <recommendedName>
        <fullName evidence="3">Fatty-acid and retinol-binding protein 1</fullName>
    </recommendedName>
</protein>
<dbReference type="Gene3D" id="1.20.120.1100">
    <property type="match status" value="1"/>
</dbReference>
<keyword evidence="10" id="KW-1185">Reference proteome</keyword>
<dbReference type="WBParaSite" id="Pan_g5798.t1">
    <property type="protein sequence ID" value="Pan_g5798.t1"/>
    <property type="gene ID" value="Pan_g5798"/>
</dbReference>
<dbReference type="PANTHER" id="PTHR31418:SF7">
    <property type="entry name" value="FATTY-ACID AND RETINOL-BINDING PROTEIN 1"/>
    <property type="match status" value="1"/>
</dbReference>
<comment type="similarity">
    <text evidence="2">Belongs to the fatty-acid and retinol-binding protein (FARBP) family.</text>
</comment>
<sequence>MKVSAIVALSLLAISYVTYARPQSNAQYNGLVPPEINKFYNSLTAEDQDIVKDVLNNPGKFSTFDGLLEDLKGRSSFLYDKATSVISTFTSSLDGLGPEAKQFIDDLIERGRAVGMNISIDVLKDEVYKAFEKYKLLPPEARDELKNAFPVVTNVFGNPVFQMAFGMFFGVNLDNIPTTGSRVTVSPWVDPNDRDTGNNDNNPKAIGGGSIDNNKGGNGVADNTVTDGGDAPQDSGRAADDIEDEIVAVTAGPSRRQNH</sequence>
<dbReference type="Pfam" id="PF05823">
    <property type="entry name" value="Gp-FAR-1"/>
    <property type="match status" value="1"/>
</dbReference>
<comment type="subcellular location">
    <subcellularLocation>
        <location evidence="1">Secreted</location>
    </subcellularLocation>
</comment>
<evidence type="ECO:0000256" key="2">
    <source>
        <dbReference type="ARBA" id="ARBA00006648"/>
    </source>
</evidence>
<evidence type="ECO:0000256" key="4">
    <source>
        <dbReference type="ARBA" id="ARBA00022525"/>
    </source>
</evidence>
<evidence type="ECO:0000313" key="11">
    <source>
        <dbReference type="WBParaSite" id="Pan_g5798.t1"/>
    </source>
</evidence>
<evidence type="ECO:0000256" key="8">
    <source>
        <dbReference type="SAM" id="MobiDB-lite"/>
    </source>
</evidence>
<proteinExistence type="inferred from homology"/>
<evidence type="ECO:0000256" key="1">
    <source>
        <dbReference type="ARBA" id="ARBA00004613"/>
    </source>
</evidence>
<dbReference type="AlphaFoldDB" id="A0A7E4W1Q9"/>
<keyword evidence="7" id="KW-0446">Lipid-binding</keyword>
<dbReference type="PANTHER" id="PTHR31418">
    <property type="entry name" value="FATTY-ACID AND RETINOL-BINDING PROTEIN 1"/>
    <property type="match status" value="1"/>
</dbReference>
<feature type="region of interest" description="Disordered" evidence="8">
    <location>
        <begin position="184"/>
        <end position="259"/>
    </location>
</feature>
<evidence type="ECO:0000256" key="3">
    <source>
        <dbReference type="ARBA" id="ARBA00017453"/>
    </source>
</evidence>
<feature type="signal peptide" evidence="9">
    <location>
        <begin position="1"/>
        <end position="20"/>
    </location>
</feature>
<dbReference type="GO" id="GO:0005576">
    <property type="term" value="C:extracellular region"/>
    <property type="evidence" value="ECO:0007669"/>
    <property type="project" value="UniProtKB-SubCell"/>
</dbReference>
<dbReference type="GO" id="GO:0008289">
    <property type="term" value="F:lipid binding"/>
    <property type="evidence" value="ECO:0007669"/>
    <property type="project" value="UniProtKB-KW"/>
</dbReference>
<reference evidence="11" key="2">
    <citation type="submission" date="2020-10" db="UniProtKB">
        <authorList>
            <consortium name="WormBaseParasite"/>
        </authorList>
    </citation>
    <scope>IDENTIFICATION</scope>
</reference>
<evidence type="ECO:0000256" key="5">
    <source>
        <dbReference type="ARBA" id="ARBA00022729"/>
    </source>
</evidence>
<name>A0A7E4W1Q9_PANRE</name>
<evidence type="ECO:0000256" key="7">
    <source>
        <dbReference type="ARBA" id="ARBA00023121"/>
    </source>
</evidence>
<evidence type="ECO:0000313" key="10">
    <source>
        <dbReference type="Proteomes" id="UP000492821"/>
    </source>
</evidence>